<evidence type="ECO:0000313" key="4">
    <source>
        <dbReference type="Proteomes" id="UP000829354"/>
    </source>
</evidence>
<dbReference type="EMBL" id="CP092622">
    <property type="protein sequence ID" value="UMM24963.1"/>
    <property type="molecule type" value="Genomic_DNA"/>
</dbReference>
<gene>
    <name evidence="3" type="ORF">L5515_004954</name>
</gene>
<keyword evidence="4" id="KW-1185">Reference proteome</keyword>
<dbReference type="Proteomes" id="UP000829354">
    <property type="component" value="Chromosome III"/>
</dbReference>
<keyword evidence="1" id="KW-0479">Metal-binding</keyword>
<evidence type="ECO:0000256" key="1">
    <source>
        <dbReference type="PROSITE-ProRule" id="PRU00042"/>
    </source>
</evidence>
<protein>
    <recommendedName>
        <fullName evidence="2">C2H2-type domain-containing protein</fullName>
    </recommendedName>
</protein>
<reference evidence="3 4" key="1">
    <citation type="submission" date="2022-04" db="EMBL/GenBank/DDBJ databases">
        <title>Chromosome-level reference genomes for two strains of Caenorhabditis briggsae: an improved platform for comparative genomics.</title>
        <authorList>
            <person name="Stevens L."/>
            <person name="Andersen E."/>
        </authorList>
    </citation>
    <scope>NUCLEOTIDE SEQUENCE [LARGE SCALE GENOMIC DNA]</scope>
    <source>
        <strain evidence="3">VX34</strain>
        <tissue evidence="3">Whole-organism</tissue>
    </source>
</reference>
<keyword evidence="1" id="KW-0863">Zinc-finger</keyword>
<organism evidence="3 4">
    <name type="scientific">Caenorhabditis briggsae</name>
    <dbReference type="NCBI Taxonomy" id="6238"/>
    <lineage>
        <taxon>Eukaryota</taxon>
        <taxon>Metazoa</taxon>
        <taxon>Ecdysozoa</taxon>
        <taxon>Nematoda</taxon>
        <taxon>Chromadorea</taxon>
        <taxon>Rhabditida</taxon>
        <taxon>Rhabditina</taxon>
        <taxon>Rhabditomorpha</taxon>
        <taxon>Rhabditoidea</taxon>
        <taxon>Rhabditidae</taxon>
        <taxon>Peloderinae</taxon>
        <taxon>Caenorhabditis</taxon>
    </lineage>
</organism>
<sequence>MSSQLPSSKAVTQKNAKNKCRICQKCYCSTYSLKKHLKEKHENQPINPGQCPPAKCFLCKEKFWTLPALFKHINTQHEGKVQHAGIFTRMSVTGTVPPEQDANKENNVVS</sequence>
<evidence type="ECO:0000259" key="2">
    <source>
        <dbReference type="PROSITE" id="PS50157"/>
    </source>
</evidence>
<accession>A0AAE9EMW8</accession>
<keyword evidence="1" id="KW-0862">Zinc</keyword>
<proteinExistence type="predicted"/>
<dbReference type="GO" id="GO:0008270">
    <property type="term" value="F:zinc ion binding"/>
    <property type="evidence" value="ECO:0007669"/>
    <property type="project" value="UniProtKB-KW"/>
</dbReference>
<name>A0AAE9EMW8_CAEBR</name>
<dbReference type="Gene3D" id="3.30.160.60">
    <property type="entry name" value="Classic Zinc Finger"/>
    <property type="match status" value="1"/>
</dbReference>
<evidence type="ECO:0000313" key="3">
    <source>
        <dbReference type="EMBL" id="UMM24963.1"/>
    </source>
</evidence>
<dbReference type="AlphaFoldDB" id="A0AAE9EMW8"/>
<dbReference type="InterPro" id="IPR013087">
    <property type="entry name" value="Znf_C2H2_type"/>
</dbReference>
<feature type="domain" description="C2H2-type" evidence="2">
    <location>
        <begin position="18"/>
        <end position="46"/>
    </location>
</feature>
<dbReference type="SMART" id="SM00355">
    <property type="entry name" value="ZnF_C2H2"/>
    <property type="match status" value="2"/>
</dbReference>
<dbReference type="PROSITE" id="PS00028">
    <property type="entry name" value="ZINC_FINGER_C2H2_1"/>
    <property type="match status" value="2"/>
</dbReference>
<dbReference type="PROSITE" id="PS50157">
    <property type="entry name" value="ZINC_FINGER_C2H2_2"/>
    <property type="match status" value="1"/>
</dbReference>